<keyword evidence="5 7" id="KW-0371">Homeobox</keyword>
<keyword evidence="12" id="KW-1185">Reference proteome</keyword>
<feature type="non-terminal residue" evidence="11">
    <location>
        <position position="250"/>
    </location>
</feature>
<dbReference type="Pfam" id="PF04731">
    <property type="entry name" value="Caudal_act"/>
    <property type="match status" value="1"/>
</dbReference>
<dbReference type="PANTHER" id="PTHR24332:SF16">
    <property type="entry name" value="HOMEOBOX PROTEIN CDX-1"/>
    <property type="match status" value="1"/>
</dbReference>
<feature type="domain" description="Homeobox" evidence="10">
    <location>
        <begin position="143"/>
        <end position="203"/>
    </location>
</feature>
<proteinExistence type="inferred from homology"/>
<comment type="subcellular location">
    <subcellularLocation>
        <location evidence="1 7 8">Nucleus</location>
    </subcellularLocation>
</comment>
<dbReference type="InterPro" id="IPR017970">
    <property type="entry name" value="Homeobox_CS"/>
</dbReference>
<gene>
    <name evidence="11" type="primary">Cdx1_2</name>
    <name evidence="11" type="ORF">GTO95_0009202</name>
</gene>
<dbReference type="Pfam" id="PF00046">
    <property type="entry name" value="Homeodomain"/>
    <property type="match status" value="1"/>
</dbReference>
<dbReference type="GO" id="GO:0009948">
    <property type="term" value="P:anterior/posterior axis specification"/>
    <property type="evidence" value="ECO:0007669"/>
    <property type="project" value="TreeGrafter"/>
</dbReference>
<organism evidence="11 12">
    <name type="scientific">Atractosteus spatula</name>
    <name type="common">Alligator gar</name>
    <name type="synonym">Lepisosteus spatula</name>
    <dbReference type="NCBI Taxonomy" id="7917"/>
    <lineage>
        <taxon>Eukaryota</taxon>
        <taxon>Metazoa</taxon>
        <taxon>Chordata</taxon>
        <taxon>Craniata</taxon>
        <taxon>Vertebrata</taxon>
        <taxon>Euteleostomi</taxon>
        <taxon>Actinopterygii</taxon>
        <taxon>Neopterygii</taxon>
        <taxon>Holostei</taxon>
        <taxon>Semionotiformes</taxon>
        <taxon>Lepisosteidae</taxon>
        <taxon>Atractosteus</taxon>
    </lineage>
</organism>
<feature type="non-terminal residue" evidence="11">
    <location>
        <position position="1"/>
    </location>
</feature>
<feature type="DNA-binding region" description="Homeobox" evidence="7">
    <location>
        <begin position="145"/>
        <end position="204"/>
    </location>
</feature>
<evidence type="ECO:0000256" key="3">
    <source>
        <dbReference type="ARBA" id="ARBA00022473"/>
    </source>
</evidence>
<dbReference type="Gene3D" id="1.10.10.60">
    <property type="entry name" value="Homeodomain-like"/>
    <property type="match status" value="1"/>
</dbReference>
<evidence type="ECO:0000256" key="2">
    <source>
        <dbReference type="ARBA" id="ARBA00010341"/>
    </source>
</evidence>
<dbReference type="SUPFAM" id="SSF46689">
    <property type="entry name" value="Homeodomain-like"/>
    <property type="match status" value="1"/>
</dbReference>
<dbReference type="GO" id="GO:0000977">
    <property type="term" value="F:RNA polymerase II transcription regulatory region sequence-specific DNA binding"/>
    <property type="evidence" value="ECO:0007669"/>
    <property type="project" value="TreeGrafter"/>
</dbReference>
<accession>A0A8J7P0I0</accession>
<dbReference type="PANTHER" id="PTHR24332">
    <property type="entry name" value="HOMEOBOX PROTEIN CDX"/>
    <property type="match status" value="1"/>
</dbReference>
<dbReference type="GO" id="GO:0005634">
    <property type="term" value="C:nucleus"/>
    <property type="evidence" value="ECO:0007669"/>
    <property type="project" value="UniProtKB-SubCell"/>
</dbReference>
<dbReference type="InterPro" id="IPR047152">
    <property type="entry name" value="Caudal_homeobox"/>
</dbReference>
<feature type="region of interest" description="Disordered" evidence="9">
    <location>
        <begin position="215"/>
        <end position="241"/>
    </location>
</feature>
<protein>
    <submittedName>
        <fullName evidence="11">CDX1 protein</fullName>
    </submittedName>
</protein>
<dbReference type="InterPro" id="IPR009057">
    <property type="entry name" value="Homeodomain-like_sf"/>
</dbReference>
<dbReference type="InterPro" id="IPR000047">
    <property type="entry name" value="HTH_motif"/>
</dbReference>
<evidence type="ECO:0000256" key="7">
    <source>
        <dbReference type="PROSITE-ProRule" id="PRU00108"/>
    </source>
</evidence>
<evidence type="ECO:0000313" key="11">
    <source>
        <dbReference type="EMBL" id="MBN3321730.1"/>
    </source>
</evidence>
<sequence>MHVRHLLDTDANMYPGSVKRAGHNLGAPNFVNPPQYPEYGQYHVSGLNLDGTTQTTTSWHYGPARQEWSAYPQTLQNGLYRLNASPGTAYCPAEYSPGPQSELSIVQALNTSSTECLNANSPCCYQWTNRSPPTANNSSGKTRTKDKYRVVYTDHQRLELEKEFRFSSYITIRRKAEIARTLGLSERQVKIWFQNRRAKERKLSRKTMLLRDEAGSVPLGSEGSSPASVAGSGIPNGGELIPAEHQRFHL</sequence>
<reference evidence="11" key="1">
    <citation type="journal article" date="2021" name="Cell">
        <title>Tracing the genetic footprints of vertebrate landing in non-teleost ray-finned fishes.</title>
        <authorList>
            <person name="Bi X."/>
            <person name="Wang K."/>
            <person name="Yang L."/>
            <person name="Pan H."/>
            <person name="Jiang H."/>
            <person name="Wei Q."/>
            <person name="Fang M."/>
            <person name="Yu H."/>
            <person name="Zhu C."/>
            <person name="Cai Y."/>
            <person name="He Y."/>
            <person name="Gan X."/>
            <person name="Zeng H."/>
            <person name="Yu D."/>
            <person name="Zhu Y."/>
            <person name="Jiang H."/>
            <person name="Qiu Q."/>
            <person name="Yang H."/>
            <person name="Zhang Y.E."/>
            <person name="Wang W."/>
            <person name="Zhu M."/>
            <person name="He S."/>
            <person name="Zhang G."/>
        </authorList>
    </citation>
    <scope>NUCLEOTIDE SEQUENCE</scope>
    <source>
        <strain evidence="11">Allg_001</strain>
    </source>
</reference>
<dbReference type="AlphaFoldDB" id="A0A8J7P0I0"/>
<evidence type="ECO:0000256" key="1">
    <source>
        <dbReference type="ARBA" id="ARBA00004123"/>
    </source>
</evidence>
<keyword evidence="3" id="KW-0217">Developmental protein</keyword>
<dbReference type="PRINTS" id="PR00024">
    <property type="entry name" value="HOMEOBOX"/>
</dbReference>
<comment type="similarity">
    <text evidence="2">Belongs to the Caudal homeobox family.</text>
</comment>
<comment type="caution">
    <text evidence="11">The sequence shown here is derived from an EMBL/GenBank/DDBJ whole genome shotgun (WGS) entry which is preliminary data.</text>
</comment>
<evidence type="ECO:0000313" key="12">
    <source>
        <dbReference type="Proteomes" id="UP000736164"/>
    </source>
</evidence>
<dbReference type="FunFam" id="1.10.10.60:FF:000574">
    <property type="entry name" value="Homeobox protein CHOX-CAD2"/>
    <property type="match status" value="1"/>
</dbReference>
<name>A0A8J7P0I0_ATRSP</name>
<evidence type="ECO:0000256" key="8">
    <source>
        <dbReference type="RuleBase" id="RU000682"/>
    </source>
</evidence>
<dbReference type="GO" id="GO:0030154">
    <property type="term" value="P:cell differentiation"/>
    <property type="evidence" value="ECO:0007669"/>
    <property type="project" value="TreeGrafter"/>
</dbReference>
<evidence type="ECO:0000256" key="5">
    <source>
        <dbReference type="ARBA" id="ARBA00023155"/>
    </source>
</evidence>
<dbReference type="PRINTS" id="PR00031">
    <property type="entry name" value="HTHREPRESSR"/>
</dbReference>
<keyword evidence="6 7" id="KW-0539">Nucleus</keyword>
<dbReference type="InterPro" id="IPR020479">
    <property type="entry name" value="HD_metazoa"/>
</dbReference>
<evidence type="ECO:0000256" key="4">
    <source>
        <dbReference type="ARBA" id="ARBA00023125"/>
    </source>
</evidence>
<evidence type="ECO:0000256" key="6">
    <source>
        <dbReference type="ARBA" id="ARBA00023242"/>
    </source>
</evidence>
<dbReference type="GO" id="GO:0000981">
    <property type="term" value="F:DNA-binding transcription factor activity, RNA polymerase II-specific"/>
    <property type="evidence" value="ECO:0007669"/>
    <property type="project" value="InterPro"/>
</dbReference>
<evidence type="ECO:0000259" key="10">
    <source>
        <dbReference type="PROSITE" id="PS50071"/>
    </source>
</evidence>
<dbReference type="PROSITE" id="PS50071">
    <property type="entry name" value="HOMEOBOX_2"/>
    <property type="match status" value="1"/>
</dbReference>
<dbReference type="GO" id="GO:0009887">
    <property type="term" value="P:animal organ morphogenesis"/>
    <property type="evidence" value="ECO:0007669"/>
    <property type="project" value="TreeGrafter"/>
</dbReference>
<dbReference type="InterPro" id="IPR006820">
    <property type="entry name" value="Caudal_activation_dom"/>
</dbReference>
<dbReference type="CDD" id="cd00086">
    <property type="entry name" value="homeodomain"/>
    <property type="match status" value="1"/>
</dbReference>
<dbReference type="InterPro" id="IPR001356">
    <property type="entry name" value="HD"/>
</dbReference>
<dbReference type="SMART" id="SM00389">
    <property type="entry name" value="HOX"/>
    <property type="match status" value="1"/>
</dbReference>
<keyword evidence="4 7" id="KW-0238">DNA-binding</keyword>
<dbReference type="EMBL" id="JAAWVO010056316">
    <property type="protein sequence ID" value="MBN3321730.1"/>
    <property type="molecule type" value="Genomic_DNA"/>
</dbReference>
<evidence type="ECO:0000256" key="9">
    <source>
        <dbReference type="SAM" id="MobiDB-lite"/>
    </source>
</evidence>
<dbReference type="Proteomes" id="UP000736164">
    <property type="component" value="Unassembled WGS sequence"/>
</dbReference>
<dbReference type="PROSITE" id="PS00027">
    <property type="entry name" value="HOMEOBOX_1"/>
    <property type="match status" value="1"/>
</dbReference>